<keyword evidence="2" id="KW-1185">Reference proteome</keyword>
<dbReference type="OrthoDB" id="6984782at2"/>
<proteinExistence type="predicted"/>
<gene>
    <name evidence="1" type="ORF">PF66_06437</name>
</gene>
<reference evidence="1 2" key="1">
    <citation type="journal article" date="2015" name="PLoS ONE">
        <title>Rice-Infecting Pseudomonas Genomes Are Highly Accessorized and Harbor Multiple Putative Virulence Mechanisms to Cause Sheath Brown Rot.</title>
        <authorList>
            <person name="Quibod I.L."/>
            <person name="Grande G."/>
            <person name="Oreiro E.G."/>
            <person name="Borja F.N."/>
            <person name="Dossa G.S."/>
            <person name="Mauleon R."/>
            <person name="Cruz C.V."/>
            <person name="Oliva R."/>
        </authorList>
    </citation>
    <scope>NUCLEOTIDE SEQUENCE [LARGE SCALE GENOMIC DNA]</scope>
    <source>
        <strain evidence="1 2">IRRI 6609</strain>
    </source>
</reference>
<dbReference type="Proteomes" id="UP000037931">
    <property type="component" value="Unassembled WGS sequence"/>
</dbReference>
<evidence type="ECO:0000313" key="2">
    <source>
        <dbReference type="Proteomes" id="UP000037931"/>
    </source>
</evidence>
<evidence type="ECO:0000313" key="1">
    <source>
        <dbReference type="EMBL" id="KPA87092.1"/>
    </source>
</evidence>
<name>A0A0M9GBU7_9PSED</name>
<organism evidence="1 2">
    <name type="scientific">Pseudomonas asplenii</name>
    <dbReference type="NCBI Taxonomy" id="53407"/>
    <lineage>
        <taxon>Bacteria</taxon>
        <taxon>Pseudomonadati</taxon>
        <taxon>Pseudomonadota</taxon>
        <taxon>Gammaproteobacteria</taxon>
        <taxon>Pseudomonadales</taxon>
        <taxon>Pseudomonadaceae</taxon>
        <taxon>Pseudomonas</taxon>
    </lineage>
</organism>
<accession>A0A0M9GBU7</accession>
<dbReference type="EMBL" id="JSYZ01000054">
    <property type="protein sequence ID" value="KPA87092.1"/>
    <property type="molecule type" value="Genomic_DNA"/>
</dbReference>
<dbReference type="RefSeq" id="WP_054064893.1">
    <property type="nucleotide sequence ID" value="NZ_JAQMZR010000016.1"/>
</dbReference>
<protein>
    <submittedName>
        <fullName evidence="1">Uncharacterized protein</fullName>
    </submittedName>
</protein>
<dbReference type="PATRIC" id="fig|50340.43.peg.5119"/>
<comment type="caution">
    <text evidence="1">The sequence shown here is derived from an EMBL/GenBank/DDBJ whole genome shotgun (WGS) entry which is preliminary data.</text>
</comment>
<sequence length="71" mass="8090">MTTETIGELHDDLEAAALAIEDAAYDLFIVSTKKSHEIPKETLELIRNLHNHADRLRGYMDEVKSGKIVRR</sequence>
<dbReference type="AlphaFoldDB" id="A0A0M9GBU7"/>